<accession>A0A9D2UIA0</accession>
<reference evidence="2" key="2">
    <citation type="submission" date="2021-04" db="EMBL/GenBank/DDBJ databases">
        <authorList>
            <person name="Gilroy R."/>
        </authorList>
    </citation>
    <scope>NUCLEOTIDE SEQUENCE</scope>
    <source>
        <strain evidence="2">MalCec1-1739</strain>
    </source>
</reference>
<dbReference type="Proteomes" id="UP000787625">
    <property type="component" value="Unassembled WGS sequence"/>
</dbReference>
<dbReference type="EMBL" id="DWUP01000090">
    <property type="protein sequence ID" value="HJD52948.1"/>
    <property type="molecule type" value="Genomic_DNA"/>
</dbReference>
<proteinExistence type="predicted"/>
<feature type="domain" description="LHH" evidence="1">
    <location>
        <begin position="75"/>
        <end position="149"/>
    </location>
</feature>
<gene>
    <name evidence="2" type="ORF">IAA93_04390</name>
</gene>
<dbReference type="Pfam" id="PF14411">
    <property type="entry name" value="LHH"/>
    <property type="match status" value="1"/>
</dbReference>
<evidence type="ECO:0000313" key="3">
    <source>
        <dbReference type="Proteomes" id="UP000787625"/>
    </source>
</evidence>
<dbReference type="InterPro" id="IPR026834">
    <property type="entry name" value="LHH"/>
</dbReference>
<name>A0A9D2UIA0_9BACT</name>
<protein>
    <submittedName>
        <fullName evidence="2">HNH/ENDO VII family nuclease</fullName>
    </submittedName>
</protein>
<reference evidence="2" key="1">
    <citation type="journal article" date="2021" name="PeerJ">
        <title>Extensive microbial diversity within the chicken gut microbiome revealed by metagenomics and culture.</title>
        <authorList>
            <person name="Gilroy R."/>
            <person name="Ravi A."/>
            <person name="Getino M."/>
            <person name="Pursley I."/>
            <person name="Horton D.L."/>
            <person name="Alikhan N.F."/>
            <person name="Baker D."/>
            <person name="Gharbi K."/>
            <person name="Hall N."/>
            <person name="Watson M."/>
            <person name="Adriaenssens E.M."/>
            <person name="Foster-Nyarko E."/>
            <person name="Jarju S."/>
            <person name="Secka A."/>
            <person name="Antonio M."/>
            <person name="Oren A."/>
            <person name="Chaudhuri R.R."/>
            <person name="La Ragione R."/>
            <person name="Hildebrand F."/>
            <person name="Pallen M.J."/>
        </authorList>
    </citation>
    <scope>NUCLEOTIDE SEQUENCE</scope>
    <source>
        <strain evidence="2">MalCec1-1739</strain>
    </source>
</reference>
<evidence type="ECO:0000313" key="2">
    <source>
        <dbReference type="EMBL" id="HJD52948.1"/>
    </source>
</evidence>
<organism evidence="2 3">
    <name type="scientific">Candidatus Avibacteroides avistercoris</name>
    <dbReference type="NCBI Taxonomy" id="2840690"/>
    <lineage>
        <taxon>Bacteria</taxon>
        <taxon>Pseudomonadati</taxon>
        <taxon>Bacteroidota</taxon>
        <taxon>Bacteroidia</taxon>
        <taxon>Bacteroidales</taxon>
        <taxon>Bacteroidaceae</taxon>
        <taxon>Bacteroidaceae incertae sedis</taxon>
        <taxon>Candidatus Avibacteroides</taxon>
    </lineage>
</organism>
<sequence>MSDFRQLVKRLTGWSDEIVNAIRSEEEADIYTRAGLCEAMVGGRPALVQPRIDPDYVMPEWWVNKYGENWRGWSNSDLMGEGYPPHDVNGDPYELHHIGQLTDSPLAELTWAQHHDGGNFKVLHTFDDYSDIGRGEFAREKSEYWKARYDMIVH</sequence>
<comment type="caution">
    <text evidence="2">The sequence shown here is derived from an EMBL/GenBank/DDBJ whole genome shotgun (WGS) entry which is preliminary data.</text>
</comment>
<evidence type="ECO:0000259" key="1">
    <source>
        <dbReference type="Pfam" id="PF14411"/>
    </source>
</evidence>
<dbReference type="AlphaFoldDB" id="A0A9D2UIA0"/>